<evidence type="ECO:0000256" key="1">
    <source>
        <dbReference type="ARBA" id="ARBA00004418"/>
    </source>
</evidence>
<dbReference type="CDD" id="cd00995">
    <property type="entry name" value="PBP2_NikA_DppA_OppA_like"/>
    <property type="match status" value="1"/>
</dbReference>
<dbReference type="Pfam" id="PF00496">
    <property type="entry name" value="SBP_bac_5"/>
    <property type="match status" value="1"/>
</dbReference>
<comment type="subcellular location">
    <subcellularLocation>
        <location evidence="1">Periplasm</location>
    </subcellularLocation>
</comment>
<proteinExistence type="inferred from homology"/>
<dbReference type="InterPro" id="IPR030678">
    <property type="entry name" value="Peptide/Ni-bd"/>
</dbReference>
<dbReference type="RefSeq" id="WP_183262654.1">
    <property type="nucleotide sequence ID" value="NZ_BAAAVZ010000002.1"/>
</dbReference>
<dbReference type="SUPFAM" id="SSF53850">
    <property type="entry name" value="Periplasmic binding protein-like II"/>
    <property type="match status" value="1"/>
</dbReference>
<keyword evidence="3" id="KW-0732">Signal</keyword>
<keyword evidence="6" id="KW-1185">Reference proteome</keyword>
<dbReference type="PANTHER" id="PTHR30290:SF38">
    <property type="entry name" value="D,D-DIPEPTIDE-BINDING PERIPLASMIC PROTEIN DDPA-RELATED"/>
    <property type="match status" value="1"/>
</dbReference>
<comment type="caution">
    <text evidence="5">The sequence shown here is derived from an EMBL/GenBank/DDBJ whole genome shotgun (WGS) entry which is preliminary data.</text>
</comment>
<accession>A0ABR6L1E8</accession>
<evidence type="ECO:0000256" key="2">
    <source>
        <dbReference type="ARBA" id="ARBA00005695"/>
    </source>
</evidence>
<dbReference type="InterPro" id="IPR039424">
    <property type="entry name" value="SBP_5"/>
</dbReference>
<sequence>MTEKFNTALFDGQISRRQVLWGLASAGLGAAVLSQFGGVAFAASEGGTLTANMKDPPNFDIIGNSTSWVILTLGPCYNGLITNNPEKPDELIGELADSWEVSADGKLVTFKLHDKVQFHDGMPFTSADVKHTFDLVRNPPEGTASIRQSSLSAIDRIETPDKLTVEFHLKRPQPSFLPLLATGWMVVMPKHILERDGNMQKEVIGTGPFKFKDYQRGVRLDLVRNDSYFQADRPRLDGITYFVAEDPSTLDAYFQTGQILFYNEMSSDSGLRFEKDTEHGLKVQRVVALNPTAITLNGRKAPLDDKRVRQAISYAIDRNEAIKLLEQGQAQIGGFIPPGRYALPQDKLLQMPGYGAEVEQNQEKARKLLAEAGHPNGLKLRMLVRKNINHEERAVMVQGQLARVGIEVALDVQESAMFFDNFNAANFDLVSQGGIAYPVNDPDVVFGSIHTSGPANISGVTNAELDKLFEEQALETDVAKRTAIAHRMEEIALDECSRIVLFYQNKFVGHSAKVSGYVATGNPDDSSRMANVALTA</sequence>
<gene>
    <name evidence="5" type="ORF">GGQ99_002355</name>
</gene>
<dbReference type="PIRSF" id="PIRSF002741">
    <property type="entry name" value="MppA"/>
    <property type="match status" value="1"/>
</dbReference>
<dbReference type="PROSITE" id="PS51318">
    <property type="entry name" value="TAT"/>
    <property type="match status" value="1"/>
</dbReference>
<reference evidence="5 6" key="1">
    <citation type="submission" date="2020-08" db="EMBL/GenBank/DDBJ databases">
        <title>Genomic Encyclopedia of Type Strains, Phase IV (KMG-IV): sequencing the most valuable type-strain genomes for metagenomic binning, comparative biology and taxonomic classification.</title>
        <authorList>
            <person name="Goeker M."/>
        </authorList>
    </citation>
    <scope>NUCLEOTIDE SEQUENCE [LARGE SCALE GENOMIC DNA]</scope>
    <source>
        <strain evidence="5 6">DSM 7050</strain>
    </source>
</reference>
<evidence type="ECO:0000313" key="5">
    <source>
        <dbReference type="EMBL" id="MBB4650600.1"/>
    </source>
</evidence>
<evidence type="ECO:0000256" key="3">
    <source>
        <dbReference type="ARBA" id="ARBA00022729"/>
    </source>
</evidence>
<dbReference type="Gene3D" id="3.10.105.10">
    <property type="entry name" value="Dipeptide-binding Protein, Domain 3"/>
    <property type="match status" value="1"/>
</dbReference>
<evidence type="ECO:0000313" key="6">
    <source>
        <dbReference type="Proteomes" id="UP000539538"/>
    </source>
</evidence>
<organism evidence="5 6">
    <name type="scientific">Aminobacter niigataensis</name>
    <dbReference type="NCBI Taxonomy" id="83265"/>
    <lineage>
        <taxon>Bacteria</taxon>
        <taxon>Pseudomonadati</taxon>
        <taxon>Pseudomonadota</taxon>
        <taxon>Alphaproteobacteria</taxon>
        <taxon>Hyphomicrobiales</taxon>
        <taxon>Phyllobacteriaceae</taxon>
        <taxon>Aminobacter</taxon>
    </lineage>
</organism>
<comment type="similarity">
    <text evidence="2">Belongs to the bacterial solute-binding protein 5 family.</text>
</comment>
<dbReference type="PANTHER" id="PTHR30290">
    <property type="entry name" value="PERIPLASMIC BINDING COMPONENT OF ABC TRANSPORTER"/>
    <property type="match status" value="1"/>
</dbReference>
<dbReference type="EMBL" id="JACHOT010000002">
    <property type="protein sequence ID" value="MBB4650600.1"/>
    <property type="molecule type" value="Genomic_DNA"/>
</dbReference>
<protein>
    <submittedName>
        <fullName evidence="5">Peptide/nickel transport system substrate-binding protein</fullName>
    </submittedName>
</protein>
<feature type="domain" description="Solute-binding protein family 5" evidence="4">
    <location>
        <begin position="90"/>
        <end position="451"/>
    </location>
</feature>
<dbReference type="InterPro" id="IPR000914">
    <property type="entry name" value="SBP_5_dom"/>
</dbReference>
<name>A0ABR6L1E8_9HYPH</name>
<evidence type="ECO:0000259" key="4">
    <source>
        <dbReference type="Pfam" id="PF00496"/>
    </source>
</evidence>
<dbReference type="Proteomes" id="UP000539538">
    <property type="component" value="Unassembled WGS sequence"/>
</dbReference>
<dbReference type="InterPro" id="IPR006311">
    <property type="entry name" value="TAT_signal"/>
</dbReference>
<dbReference type="Gene3D" id="3.40.190.10">
    <property type="entry name" value="Periplasmic binding protein-like II"/>
    <property type="match status" value="1"/>
</dbReference>